<dbReference type="PROSITE" id="PS50897">
    <property type="entry name" value="CTLH"/>
    <property type="match status" value="1"/>
</dbReference>
<evidence type="ECO:0000313" key="7">
    <source>
        <dbReference type="EMBL" id="KAJ5532055.1"/>
    </source>
</evidence>
<dbReference type="CDD" id="cd12909">
    <property type="entry name" value="SPRY_RanBP9_10"/>
    <property type="match status" value="1"/>
</dbReference>
<evidence type="ECO:0000313" key="8">
    <source>
        <dbReference type="Proteomes" id="UP001220324"/>
    </source>
</evidence>
<dbReference type="InterPro" id="IPR003877">
    <property type="entry name" value="SPRY_dom"/>
</dbReference>
<dbReference type="PROSITE" id="PS50188">
    <property type="entry name" value="B302_SPRY"/>
    <property type="match status" value="1"/>
</dbReference>
<dbReference type="InterPro" id="IPR013320">
    <property type="entry name" value="ConA-like_dom_sf"/>
</dbReference>
<evidence type="ECO:0000259" key="5">
    <source>
        <dbReference type="PROSITE" id="PS50188"/>
    </source>
</evidence>
<dbReference type="InterPro" id="IPR035782">
    <property type="entry name" value="SPRY_RanBP9/10"/>
</dbReference>
<gene>
    <name evidence="7" type="ORF">N7494_008607</name>
</gene>
<dbReference type="InterPro" id="IPR006595">
    <property type="entry name" value="CTLH_C"/>
</dbReference>
<keyword evidence="8" id="KW-1185">Reference proteome</keyword>
<dbReference type="InterPro" id="IPR024964">
    <property type="entry name" value="CTLH/CRA"/>
</dbReference>
<feature type="region of interest" description="Disordered" evidence="4">
    <location>
        <begin position="550"/>
        <end position="573"/>
    </location>
</feature>
<dbReference type="InterPro" id="IPR013144">
    <property type="entry name" value="CRA_dom"/>
</dbReference>
<dbReference type="InterPro" id="IPR006594">
    <property type="entry name" value="LisH"/>
</dbReference>
<reference evidence="7 8" key="1">
    <citation type="journal article" date="2023" name="IMA Fungus">
        <title>Comparative genomic study of the Penicillium genus elucidates a diverse pangenome and 15 lateral gene transfer events.</title>
        <authorList>
            <person name="Petersen C."/>
            <person name="Sorensen T."/>
            <person name="Nielsen M.R."/>
            <person name="Sondergaard T.E."/>
            <person name="Sorensen J.L."/>
            <person name="Fitzpatrick D.A."/>
            <person name="Frisvad J.C."/>
            <person name="Nielsen K.L."/>
        </authorList>
    </citation>
    <scope>NUCLEOTIDE SEQUENCE [LARGE SCALE GENOMIC DNA]</scope>
    <source>
        <strain evidence="7 8">IBT 35679</strain>
    </source>
</reference>
<dbReference type="Gene3D" id="2.60.120.920">
    <property type="match status" value="1"/>
</dbReference>
<name>A0AAD6GAW6_9EURO</name>
<evidence type="ECO:0000256" key="4">
    <source>
        <dbReference type="SAM" id="MobiDB-lite"/>
    </source>
</evidence>
<dbReference type="InterPro" id="IPR001870">
    <property type="entry name" value="B30.2/SPRY"/>
</dbReference>
<feature type="region of interest" description="Disordered" evidence="4">
    <location>
        <begin position="142"/>
        <end position="171"/>
    </location>
</feature>
<accession>A0AAD6GAW6</accession>
<dbReference type="EMBL" id="JAQIZZ010000007">
    <property type="protein sequence ID" value="KAJ5532055.1"/>
    <property type="molecule type" value="Genomic_DNA"/>
</dbReference>
<evidence type="ECO:0000259" key="6">
    <source>
        <dbReference type="PROSITE" id="PS50897"/>
    </source>
</evidence>
<dbReference type="SMART" id="SM00449">
    <property type="entry name" value="SPRY"/>
    <property type="match status" value="1"/>
</dbReference>
<dbReference type="Proteomes" id="UP001220324">
    <property type="component" value="Unassembled WGS sequence"/>
</dbReference>
<feature type="domain" description="CTLH" evidence="6">
    <location>
        <begin position="459"/>
        <end position="516"/>
    </location>
</feature>
<dbReference type="InterPro" id="IPR050618">
    <property type="entry name" value="Ubq-SigPath_Reg"/>
</dbReference>
<feature type="compositionally biased region" description="Acidic residues" evidence="4">
    <location>
        <begin position="550"/>
        <end position="568"/>
    </location>
</feature>
<dbReference type="SMART" id="SM00757">
    <property type="entry name" value="CRA"/>
    <property type="match status" value="1"/>
</dbReference>
<dbReference type="PANTHER" id="PTHR12864">
    <property type="entry name" value="RAN BINDING PROTEIN 9-RELATED"/>
    <property type="match status" value="1"/>
</dbReference>
<evidence type="ECO:0000256" key="2">
    <source>
        <dbReference type="ARBA" id="ARBA00017917"/>
    </source>
</evidence>
<comment type="caution">
    <text evidence="7">The sequence shown here is derived from an EMBL/GenBank/DDBJ whole genome shotgun (WGS) entry which is preliminary data.</text>
</comment>
<comment type="function">
    <text evidence="1">Involved in the proteasome-dependent degradation of fructose-1,6-bisphosphatase.</text>
</comment>
<protein>
    <recommendedName>
        <fullName evidence="3">Protein FYV10</fullName>
    </recommendedName>
    <alternativeName>
        <fullName evidence="2">Protein fyv10</fullName>
    </alternativeName>
</protein>
<evidence type="ECO:0000256" key="1">
    <source>
        <dbReference type="ARBA" id="ARBA00002343"/>
    </source>
</evidence>
<dbReference type="AlphaFoldDB" id="A0AAD6GAW6"/>
<organism evidence="7 8">
    <name type="scientific">Penicillium frequentans</name>
    <dbReference type="NCBI Taxonomy" id="3151616"/>
    <lineage>
        <taxon>Eukaryota</taxon>
        <taxon>Fungi</taxon>
        <taxon>Dikarya</taxon>
        <taxon>Ascomycota</taxon>
        <taxon>Pezizomycotina</taxon>
        <taxon>Eurotiomycetes</taxon>
        <taxon>Eurotiomycetidae</taxon>
        <taxon>Eurotiales</taxon>
        <taxon>Aspergillaceae</taxon>
        <taxon>Penicillium</taxon>
    </lineage>
</organism>
<dbReference type="SMART" id="SM00667">
    <property type="entry name" value="LisH"/>
    <property type="match status" value="1"/>
</dbReference>
<dbReference type="PROSITE" id="PS50896">
    <property type="entry name" value="LISH"/>
    <property type="match status" value="1"/>
</dbReference>
<dbReference type="Pfam" id="PF00622">
    <property type="entry name" value="SPRY"/>
    <property type="match status" value="1"/>
</dbReference>
<dbReference type="SUPFAM" id="SSF49899">
    <property type="entry name" value="Concanavalin A-like lectins/glucanases"/>
    <property type="match status" value="1"/>
</dbReference>
<dbReference type="InterPro" id="IPR043136">
    <property type="entry name" value="B30.2/SPRY_sf"/>
</dbReference>
<dbReference type="SMART" id="SM00668">
    <property type="entry name" value="CTLH"/>
    <property type="match status" value="1"/>
</dbReference>
<sequence>MADVPFPGGARGAPAYGIGQRRSSYASVVSGNAFSPPISSSFSHLLNSNPVSSYPPPSPSEGHLHRALSGLSAAEMHLNPASRSTTSPDSLPSYSRRYTGIARSTEFPHNLALTDSPPFLTPSYLRHSPYISRLDAAHRAKLAAQQRDISSSNTASNPPLSTSSSHVHLPRMAPSHRGMTYDLIEKEPPTVSEPSISPLPTQWSSVDKYTGLEISNGGFDVRYTGPVHKHDHEAAALRTDNPMPPECGIYYFEIKIESKPKEGMIGIGFSSTKASVERLPGWEQESWAYHGDDGKSFYGESQGQGKPYGPTFGVGDIVGCGVNFSTGQGFFTRNGVFLGYAFRELRNVKLYPSVGMKKQPPVHLKANFGQDPFVYDIDGMVRHEKAVIESQISMTSTDSLQPPLDESSLLQELVAQFLAHDGYVETARAFAEEVATETAALQSGHDEPLKKYEVEEDHEAINRNRIRAAILDGDIDKALKHTKAYYSAVLEDHPHILFKLRCQKLLEMIRRGNEMCAAAELEEAKHRRSVSPGIADESAIFDQDMELDDGSWDADGMDTEEPESEPEIESSSKFKVEHSTEALLYGRQLRMDYPSDEGGGDLKMLDDIASLLAYTTSNSLNGHLLDPAGRAVVAEELNSAILVSLGKSSSAALERLYQQTEVLVNEISEDGGAGAFINVRDYINDRNDSLL</sequence>
<dbReference type="Pfam" id="PF10607">
    <property type="entry name" value="CTLH"/>
    <property type="match status" value="1"/>
</dbReference>
<evidence type="ECO:0000256" key="3">
    <source>
        <dbReference type="ARBA" id="ARBA00018741"/>
    </source>
</evidence>
<feature type="compositionally biased region" description="Polar residues" evidence="4">
    <location>
        <begin position="147"/>
        <end position="166"/>
    </location>
</feature>
<feature type="domain" description="B30.2/SPRY" evidence="5">
    <location>
        <begin position="181"/>
        <end position="373"/>
    </location>
</feature>
<proteinExistence type="predicted"/>